<evidence type="ECO:0000256" key="1">
    <source>
        <dbReference type="SAM" id="MobiDB-lite"/>
    </source>
</evidence>
<dbReference type="Proteomes" id="UP000280834">
    <property type="component" value="Unassembled WGS sequence"/>
</dbReference>
<evidence type="ECO:0000313" key="3">
    <source>
        <dbReference type="Proteomes" id="UP000280834"/>
    </source>
</evidence>
<reference evidence="2 3" key="2">
    <citation type="submission" date="2018-11" db="EMBL/GenBank/DDBJ databases">
        <authorList>
            <consortium name="Pathogen Informatics"/>
        </authorList>
    </citation>
    <scope>NUCLEOTIDE SEQUENCE [LARGE SCALE GENOMIC DNA]</scope>
</reference>
<dbReference type="AlphaFoldDB" id="A0A0R3R846"/>
<reference evidence="4" key="1">
    <citation type="submission" date="2017-02" db="UniProtKB">
        <authorList>
            <consortium name="WormBaseParasite"/>
        </authorList>
    </citation>
    <scope>IDENTIFICATION</scope>
</reference>
<dbReference type="EMBL" id="UZAG01020893">
    <property type="protein sequence ID" value="VDO48265.1"/>
    <property type="molecule type" value="Genomic_DNA"/>
</dbReference>
<dbReference type="WBParaSite" id="BTMF_0001620201-mRNA-1">
    <property type="protein sequence ID" value="BTMF_0001620201-mRNA-1"/>
    <property type="gene ID" value="BTMF_0001620201"/>
</dbReference>
<evidence type="ECO:0000313" key="2">
    <source>
        <dbReference type="EMBL" id="VDO48265.1"/>
    </source>
</evidence>
<feature type="region of interest" description="Disordered" evidence="1">
    <location>
        <begin position="1"/>
        <end position="23"/>
    </location>
</feature>
<name>A0A0R3R846_9BILA</name>
<organism evidence="4">
    <name type="scientific">Brugia timori</name>
    <dbReference type="NCBI Taxonomy" id="42155"/>
    <lineage>
        <taxon>Eukaryota</taxon>
        <taxon>Metazoa</taxon>
        <taxon>Ecdysozoa</taxon>
        <taxon>Nematoda</taxon>
        <taxon>Chromadorea</taxon>
        <taxon>Rhabditida</taxon>
        <taxon>Spirurina</taxon>
        <taxon>Spiruromorpha</taxon>
        <taxon>Filarioidea</taxon>
        <taxon>Onchocercidae</taxon>
        <taxon>Brugia</taxon>
    </lineage>
</organism>
<protein>
    <submittedName>
        <fullName evidence="4">Kringle domain-containing protein</fullName>
    </submittedName>
</protein>
<sequence>MQSCKMEKYGTSIDTRQGDDVPHGTMPNGTEYVDWHEIVASRVTSDYVRIPVIECPKVNYTYISRAGSSYPNPITNHCRCWRTIGFDRLYNLWIRWM</sequence>
<proteinExistence type="predicted"/>
<gene>
    <name evidence="2" type="ORF">BTMF_LOCUS14182</name>
</gene>
<accession>A0A0R3R846</accession>
<keyword evidence="3" id="KW-1185">Reference proteome</keyword>
<evidence type="ECO:0000313" key="4">
    <source>
        <dbReference type="WBParaSite" id="BTMF_0001620201-mRNA-1"/>
    </source>
</evidence>